<dbReference type="EMBL" id="KL197712">
    <property type="protein sequence ID" value="KDQ61699.1"/>
    <property type="molecule type" value="Genomic_DNA"/>
</dbReference>
<gene>
    <name evidence="2" type="ORF">JAAARDRAFT_123094</name>
</gene>
<feature type="domain" description="HAT C-terminal dimerisation" evidence="1">
    <location>
        <begin position="1"/>
        <end position="50"/>
    </location>
</feature>
<feature type="non-terminal residue" evidence="2">
    <location>
        <position position="1"/>
    </location>
</feature>
<accession>A0A067Q3Y6</accession>
<dbReference type="InParanoid" id="A0A067Q3Y6"/>
<dbReference type="GO" id="GO:0046983">
    <property type="term" value="F:protein dimerization activity"/>
    <property type="evidence" value="ECO:0007669"/>
    <property type="project" value="InterPro"/>
</dbReference>
<organism evidence="2 3">
    <name type="scientific">Jaapia argillacea MUCL 33604</name>
    <dbReference type="NCBI Taxonomy" id="933084"/>
    <lineage>
        <taxon>Eukaryota</taxon>
        <taxon>Fungi</taxon>
        <taxon>Dikarya</taxon>
        <taxon>Basidiomycota</taxon>
        <taxon>Agaricomycotina</taxon>
        <taxon>Agaricomycetes</taxon>
        <taxon>Agaricomycetidae</taxon>
        <taxon>Jaapiales</taxon>
        <taxon>Jaapiaceae</taxon>
        <taxon>Jaapia</taxon>
    </lineage>
</organism>
<proteinExistence type="predicted"/>
<protein>
    <recommendedName>
        <fullName evidence="1">HAT C-terminal dimerisation domain-containing protein</fullName>
    </recommendedName>
</protein>
<evidence type="ECO:0000259" key="1">
    <source>
        <dbReference type="Pfam" id="PF05699"/>
    </source>
</evidence>
<dbReference type="InterPro" id="IPR008906">
    <property type="entry name" value="HATC_C_dom"/>
</dbReference>
<dbReference type="Proteomes" id="UP000027265">
    <property type="component" value="Unassembled WGS sequence"/>
</dbReference>
<dbReference type="InterPro" id="IPR012337">
    <property type="entry name" value="RNaseH-like_sf"/>
</dbReference>
<dbReference type="AlphaFoldDB" id="A0A067Q3Y6"/>
<dbReference type="Pfam" id="PF05699">
    <property type="entry name" value="Dimer_Tnp_hAT"/>
    <property type="match status" value="1"/>
</dbReference>
<name>A0A067Q3Y6_9AGAM</name>
<sequence length="52" mass="5796">PSLWQMALDYLAIQGSATPFKRVWSSAGATDTKKRNRLSLKRLEASQFLKAG</sequence>
<reference evidence="3" key="1">
    <citation type="journal article" date="2014" name="Proc. Natl. Acad. Sci. U.S.A.">
        <title>Extensive sampling of basidiomycete genomes demonstrates inadequacy of the white-rot/brown-rot paradigm for wood decay fungi.</title>
        <authorList>
            <person name="Riley R."/>
            <person name="Salamov A.A."/>
            <person name="Brown D.W."/>
            <person name="Nagy L.G."/>
            <person name="Floudas D."/>
            <person name="Held B.W."/>
            <person name="Levasseur A."/>
            <person name="Lombard V."/>
            <person name="Morin E."/>
            <person name="Otillar R."/>
            <person name="Lindquist E.A."/>
            <person name="Sun H."/>
            <person name="LaButti K.M."/>
            <person name="Schmutz J."/>
            <person name="Jabbour D."/>
            <person name="Luo H."/>
            <person name="Baker S.E."/>
            <person name="Pisabarro A.G."/>
            <person name="Walton J.D."/>
            <person name="Blanchette R.A."/>
            <person name="Henrissat B."/>
            <person name="Martin F."/>
            <person name="Cullen D."/>
            <person name="Hibbett D.S."/>
            <person name="Grigoriev I.V."/>
        </authorList>
    </citation>
    <scope>NUCLEOTIDE SEQUENCE [LARGE SCALE GENOMIC DNA]</scope>
    <source>
        <strain evidence="3">MUCL 33604</strain>
    </source>
</reference>
<dbReference type="OrthoDB" id="3270175at2759"/>
<keyword evidence="3" id="KW-1185">Reference proteome</keyword>
<evidence type="ECO:0000313" key="2">
    <source>
        <dbReference type="EMBL" id="KDQ61699.1"/>
    </source>
</evidence>
<evidence type="ECO:0000313" key="3">
    <source>
        <dbReference type="Proteomes" id="UP000027265"/>
    </source>
</evidence>
<dbReference type="SUPFAM" id="SSF53098">
    <property type="entry name" value="Ribonuclease H-like"/>
    <property type="match status" value="1"/>
</dbReference>
<dbReference type="HOGENOM" id="CLU_009123_15_2_1"/>